<dbReference type="InterPro" id="IPR044053">
    <property type="entry name" value="AsaB-like"/>
</dbReference>
<dbReference type="AlphaFoldDB" id="A0AA40F2Y9"/>
<sequence>IQHLTPLDKYQNEKPFKIMLDVSDQGHTQSNYELLDATVDVIDTQPTRRQWSMEANGFQFLSAPSRLQDGDFDDEAQVKNRYYQEAISAAQRLYPPETEVHVLGYQAWSQRRKSKSTPSPESGHLVPVPYAHVDYSPAGSVTRCRELFAERPDLRQRTLSDHPGMTKGLNYDWPLAVCDFQTFDVDRDIDEGDVVHRHHVGEHGLLYHHPAHRWYFLDGQGWKMSFYFGILIPGDMWHLVFGLGVKHVMGRDDESLTLANSLAACLV</sequence>
<dbReference type="EMBL" id="JAUKUD010000003">
    <property type="protein sequence ID" value="KAK0750250.1"/>
    <property type="molecule type" value="Genomic_DNA"/>
</dbReference>
<dbReference type="PANTHER" id="PTHR34598">
    <property type="entry name" value="BLL6449 PROTEIN"/>
    <property type="match status" value="1"/>
</dbReference>
<proteinExistence type="inferred from homology"/>
<feature type="non-terminal residue" evidence="2">
    <location>
        <position position="1"/>
    </location>
</feature>
<comment type="caution">
    <text evidence="2">The sequence shown here is derived from an EMBL/GenBank/DDBJ whole genome shotgun (WGS) entry which is preliminary data.</text>
</comment>
<evidence type="ECO:0000256" key="1">
    <source>
        <dbReference type="ARBA" id="ARBA00023604"/>
    </source>
</evidence>
<accession>A0AA40F2Y9</accession>
<dbReference type="Proteomes" id="UP001172155">
    <property type="component" value="Unassembled WGS sequence"/>
</dbReference>
<name>A0AA40F2Y9_9PEZI</name>
<dbReference type="PANTHER" id="PTHR34598:SF3">
    <property type="entry name" value="OXIDOREDUCTASE AN1597"/>
    <property type="match status" value="1"/>
</dbReference>
<organism evidence="2 3">
    <name type="scientific">Schizothecium vesticola</name>
    <dbReference type="NCBI Taxonomy" id="314040"/>
    <lineage>
        <taxon>Eukaryota</taxon>
        <taxon>Fungi</taxon>
        <taxon>Dikarya</taxon>
        <taxon>Ascomycota</taxon>
        <taxon>Pezizomycotina</taxon>
        <taxon>Sordariomycetes</taxon>
        <taxon>Sordariomycetidae</taxon>
        <taxon>Sordariales</taxon>
        <taxon>Schizotheciaceae</taxon>
        <taxon>Schizothecium</taxon>
    </lineage>
</organism>
<reference evidence="2" key="1">
    <citation type="submission" date="2023-06" db="EMBL/GenBank/DDBJ databases">
        <title>Genome-scale phylogeny and comparative genomics of the fungal order Sordariales.</title>
        <authorList>
            <consortium name="Lawrence Berkeley National Laboratory"/>
            <person name="Hensen N."/>
            <person name="Bonometti L."/>
            <person name="Westerberg I."/>
            <person name="Brannstrom I.O."/>
            <person name="Guillou S."/>
            <person name="Cros-Aarteil S."/>
            <person name="Calhoun S."/>
            <person name="Haridas S."/>
            <person name="Kuo A."/>
            <person name="Mondo S."/>
            <person name="Pangilinan J."/>
            <person name="Riley R."/>
            <person name="LaButti K."/>
            <person name="Andreopoulos B."/>
            <person name="Lipzen A."/>
            <person name="Chen C."/>
            <person name="Yanf M."/>
            <person name="Daum C."/>
            <person name="Ng V."/>
            <person name="Clum A."/>
            <person name="Steindorff A."/>
            <person name="Ohm R."/>
            <person name="Martin F."/>
            <person name="Silar P."/>
            <person name="Natvig D."/>
            <person name="Lalanne C."/>
            <person name="Gautier V."/>
            <person name="Ament-velasquez S.L."/>
            <person name="Kruys A."/>
            <person name="Hutchinson M.I."/>
            <person name="Powell A.J."/>
            <person name="Barry K."/>
            <person name="Miller A.N."/>
            <person name="Grigoriev I.V."/>
            <person name="Debuchy R."/>
            <person name="Gladieux P."/>
            <person name="Thoren M.H."/>
            <person name="Johannesson H."/>
        </authorList>
    </citation>
    <scope>NUCLEOTIDE SEQUENCE</scope>
    <source>
        <strain evidence="2">SMH3187-1</strain>
    </source>
</reference>
<evidence type="ECO:0000313" key="3">
    <source>
        <dbReference type="Proteomes" id="UP001172155"/>
    </source>
</evidence>
<comment type="similarity">
    <text evidence="1">Belongs to the asaB hydroxylase/desaturase family.</text>
</comment>
<dbReference type="NCBIfam" id="NF041278">
    <property type="entry name" value="CmcJ_NvfI_EfuI"/>
    <property type="match status" value="1"/>
</dbReference>
<evidence type="ECO:0000313" key="2">
    <source>
        <dbReference type="EMBL" id="KAK0750250.1"/>
    </source>
</evidence>
<keyword evidence="3" id="KW-1185">Reference proteome</keyword>
<gene>
    <name evidence="2" type="ORF">B0T18DRAFT_321673</name>
</gene>
<dbReference type="GO" id="GO:0016491">
    <property type="term" value="F:oxidoreductase activity"/>
    <property type="evidence" value="ECO:0007669"/>
    <property type="project" value="InterPro"/>
</dbReference>
<protein>
    <submittedName>
        <fullName evidence="2">Uncharacterized protein</fullName>
    </submittedName>
</protein>